<gene>
    <name evidence="1" type="ORF">FGO68_gene11070</name>
</gene>
<keyword evidence="2" id="KW-1185">Reference proteome</keyword>
<dbReference type="SUPFAM" id="SSF48452">
    <property type="entry name" value="TPR-like"/>
    <property type="match status" value="1"/>
</dbReference>
<dbReference type="Gene3D" id="1.25.40.390">
    <property type="match status" value="1"/>
</dbReference>
<proteinExistence type="predicted"/>
<dbReference type="InterPro" id="IPR011990">
    <property type="entry name" value="TPR-like_helical_dom_sf"/>
</dbReference>
<accession>A0A8J8NB76</accession>
<protein>
    <recommendedName>
        <fullName evidence="3">SusD/RagB family nutrient-binding outer membrane lipoprotein</fullName>
    </recommendedName>
</protein>
<dbReference type="Pfam" id="PF12771">
    <property type="entry name" value="SusD-like_2"/>
    <property type="match status" value="1"/>
</dbReference>
<comment type="caution">
    <text evidence="1">The sequence shown here is derived from an EMBL/GenBank/DDBJ whole genome shotgun (WGS) entry which is preliminary data.</text>
</comment>
<evidence type="ECO:0000313" key="2">
    <source>
        <dbReference type="Proteomes" id="UP000785679"/>
    </source>
</evidence>
<sequence length="523" mass="59053">MLAVIVALSSCTKDFEEMNKPYNQPSTASVADLFNSTVSSAQISYQEQATYHSFIYQVTQQSSQYASSGYRMENASNEMWQSYYAMLANSRLIDTMIAVNANKANMTNILAMNKTLRAFRTVKMTENFGNIPYFKAGYAIYGDAFYKPAYDKQADIYLSVMNDLKWAVDNFSSSASQVSLGGSETFLNNDIAMWVKFANSLRLRCAVTMYDKNTTVASSHITEALTKPLLAEGDNVGLWPAKIAGLVFDMHAWSFSANQYIRMGTSMWRYMSNNDAKDGSGIFDPRCKIFFEPNNAGEWAAYPQNPTLTTKSEGGDPYNDSRDNNWPTKGAGCVYSPVNYYFKDRTYIPELMMTAAMVNLLKAEIYARGMGVSKNLTTARAEYEKGITTSVNFWTNIAINCPKWVVNKPASLPSSAQLTTLLSNPKVVFDPSDEAGSLKKIYAQMWIDGFRQPWDIWTLKRRTGSLPMDSDNAAYYDKNYSIYHRYTYPTSEQDYNLANWRTATGDNDSFSTKTWLEKQDFSQ</sequence>
<dbReference type="EMBL" id="RRYP01029739">
    <property type="protein sequence ID" value="TNV71683.1"/>
    <property type="molecule type" value="Genomic_DNA"/>
</dbReference>
<dbReference type="AlphaFoldDB" id="A0A8J8NB76"/>
<organism evidence="1 2">
    <name type="scientific">Halteria grandinella</name>
    <dbReference type="NCBI Taxonomy" id="5974"/>
    <lineage>
        <taxon>Eukaryota</taxon>
        <taxon>Sar</taxon>
        <taxon>Alveolata</taxon>
        <taxon>Ciliophora</taxon>
        <taxon>Intramacronucleata</taxon>
        <taxon>Spirotrichea</taxon>
        <taxon>Stichotrichia</taxon>
        <taxon>Sporadotrichida</taxon>
        <taxon>Halteriidae</taxon>
        <taxon>Halteria</taxon>
    </lineage>
</organism>
<evidence type="ECO:0008006" key="3">
    <source>
        <dbReference type="Google" id="ProtNLM"/>
    </source>
</evidence>
<name>A0A8J8NB76_HALGN</name>
<dbReference type="Proteomes" id="UP000785679">
    <property type="component" value="Unassembled WGS sequence"/>
</dbReference>
<dbReference type="InterPro" id="IPR041662">
    <property type="entry name" value="SusD-like_2"/>
</dbReference>
<reference evidence="1" key="1">
    <citation type="submission" date="2019-06" db="EMBL/GenBank/DDBJ databases">
        <authorList>
            <person name="Zheng W."/>
        </authorList>
    </citation>
    <scope>NUCLEOTIDE SEQUENCE</scope>
    <source>
        <strain evidence="1">QDHG01</strain>
    </source>
</reference>
<evidence type="ECO:0000313" key="1">
    <source>
        <dbReference type="EMBL" id="TNV71683.1"/>
    </source>
</evidence>